<dbReference type="Proteomes" id="UP001321580">
    <property type="component" value="Unassembled WGS sequence"/>
</dbReference>
<keyword evidence="2" id="KW-0812">Transmembrane</keyword>
<evidence type="ECO:0000256" key="1">
    <source>
        <dbReference type="SAM" id="MobiDB-lite"/>
    </source>
</evidence>
<reference evidence="3 4" key="1">
    <citation type="submission" date="2023-05" db="EMBL/GenBank/DDBJ databases">
        <title>Lysobacter sp. strain LF1 Genome sequencing and assembly.</title>
        <authorList>
            <person name="Jung Y."/>
        </authorList>
    </citation>
    <scope>NUCLEOTIDE SEQUENCE [LARGE SCALE GENOMIC DNA]</scope>
    <source>
        <strain evidence="3 4">LF1</strain>
    </source>
</reference>
<feature type="compositionally biased region" description="Gly residues" evidence="1">
    <location>
        <begin position="105"/>
        <end position="119"/>
    </location>
</feature>
<evidence type="ECO:0000256" key="2">
    <source>
        <dbReference type="SAM" id="Phobius"/>
    </source>
</evidence>
<feature type="transmembrane region" description="Helical" evidence="2">
    <location>
        <begin position="57"/>
        <end position="78"/>
    </location>
</feature>
<gene>
    <name evidence="3" type="ORF">QLQ15_01140</name>
</gene>
<name>A0ABT6XBK1_9GAMM</name>
<protein>
    <recommendedName>
        <fullName evidence="5">Transmembrane protein</fullName>
    </recommendedName>
</protein>
<sequence>MKLQQPQYRVDEVDKERRRLERDGWPRLQMSLIVMVTGAVGFLSSFVLLHAGIESMLLRYPLTVTIAYGAFLAQMWLWMRWRDDSPIDLAQAIDAPETHSTGSDGWAGSGGGSGGGGGSASWLPAGSDPASSGMSADGSVLDVVDADADLPLIAVLALSAVALVCVFATSWIIWTAPSLMAELVVDAAIAGGLYRRIRGLQSQGWWWLCVRHTFWPFTGVLTFFAALGGLAWHFTPEASTLMEALRAL</sequence>
<evidence type="ECO:0008006" key="5">
    <source>
        <dbReference type="Google" id="ProtNLM"/>
    </source>
</evidence>
<evidence type="ECO:0000313" key="4">
    <source>
        <dbReference type="Proteomes" id="UP001321580"/>
    </source>
</evidence>
<dbReference type="RefSeq" id="WP_283211033.1">
    <property type="nucleotide sequence ID" value="NZ_JASGBI010000001.1"/>
</dbReference>
<accession>A0ABT6XBK1</accession>
<organism evidence="3 4">
    <name type="scientific">Lysobacter stagni</name>
    <dbReference type="NCBI Taxonomy" id="3045172"/>
    <lineage>
        <taxon>Bacteria</taxon>
        <taxon>Pseudomonadati</taxon>
        <taxon>Pseudomonadota</taxon>
        <taxon>Gammaproteobacteria</taxon>
        <taxon>Lysobacterales</taxon>
        <taxon>Lysobacteraceae</taxon>
        <taxon>Lysobacter</taxon>
    </lineage>
</organism>
<keyword evidence="4" id="KW-1185">Reference proteome</keyword>
<comment type="caution">
    <text evidence="3">The sequence shown here is derived from an EMBL/GenBank/DDBJ whole genome shotgun (WGS) entry which is preliminary data.</text>
</comment>
<dbReference type="EMBL" id="JASGBI010000001">
    <property type="protein sequence ID" value="MDI9237517.1"/>
    <property type="molecule type" value="Genomic_DNA"/>
</dbReference>
<feature type="transmembrane region" description="Helical" evidence="2">
    <location>
        <begin position="152"/>
        <end position="174"/>
    </location>
</feature>
<evidence type="ECO:0000313" key="3">
    <source>
        <dbReference type="EMBL" id="MDI9237517.1"/>
    </source>
</evidence>
<keyword evidence="2" id="KW-1133">Transmembrane helix</keyword>
<feature type="transmembrane region" description="Helical" evidence="2">
    <location>
        <begin position="28"/>
        <end position="51"/>
    </location>
</feature>
<proteinExistence type="predicted"/>
<keyword evidence="2" id="KW-0472">Membrane</keyword>
<feature type="transmembrane region" description="Helical" evidence="2">
    <location>
        <begin position="214"/>
        <end position="234"/>
    </location>
</feature>
<feature type="region of interest" description="Disordered" evidence="1">
    <location>
        <begin position="98"/>
        <end position="120"/>
    </location>
</feature>